<comment type="cofactor">
    <cofactor evidence="11">
        <name>Mg(2+)</name>
        <dbReference type="ChEBI" id="CHEBI:18420"/>
    </cofactor>
    <text evidence="11">Binds 1 Mg(2+) ion per subunit.</text>
</comment>
<evidence type="ECO:0000256" key="11">
    <source>
        <dbReference type="HAMAP-Rule" id="MF_00109"/>
    </source>
</evidence>
<feature type="binding site" evidence="11">
    <location>
        <position position="84"/>
    </location>
    <ligand>
        <name>substrate</name>
    </ligand>
</feature>
<keyword evidence="5 11" id="KW-0808">Transferase</keyword>
<dbReference type="InterPro" id="IPR031322">
    <property type="entry name" value="Shikimate/glucono_kinase"/>
</dbReference>
<evidence type="ECO:0000256" key="3">
    <source>
        <dbReference type="ARBA" id="ARBA00012154"/>
    </source>
</evidence>
<sequence>MNQESHQHIYLTGYRGTGKSSVGRILAQRMTRTLVDLDDRIESAAGKTIREIFDDGGEAAFRDWETKCLELVVAEANEVVALGGGAILRQQNRQLIADSGLCVWLDADANTLAQRIFADESTADRRPSLTQLSPADEIRQMLDQRAPLYQEASHYRVDTGGKTPEEIAAEIIHLLST</sequence>
<comment type="subunit">
    <text evidence="11">Monomer.</text>
</comment>
<dbReference type="PANTHER" id="PTHR21087">
    <property type="entry name" value="SHIKIMATE KINASE"/>
    <property type="match status" value="1"/>
</dbReference>
<comment type="pathway">
    <text evidence="1 11">Metabolic intermediate biosynthesis; chorismate biosynthesis; chorismate from D-erythrose 4-phosphate and phosphoenolpyruvate: step 5/7.</text>
</comment>
<dbReference type="GO" id="GO:0009073">
    <property type="term" value="P:aromatic amino acid family biosynthetic process"/>
    <property type="evidence" value="ECO:0007669"/>
    <property type="project" value="UniProtKB-KW"/>
</dbReference>
<evidence type="ECO:0000256" key="9">
    <source>
        <dbReference type="ARBA" id="ARBA00023141"/>
    </source>
</evidence>
<evidence type="ECO:0000256" key="5">
    <source>
        <dbReference type="ARBA" id="ARBA00022679"/>
    </source>
</evidence>
<dbReference type="GO" id="GO:0004765">
    <property type="term" value="F:shikimate kinase activity"/>
    <property type="evidence" value="ECO:0007669"/>
    <property type="project" value="UniProtKB-UniRule"/>
</dbReference>
<dbReference type="EC" id="2.7.1.71" evidence="3 11"/>
<feature type="binding site" evidence="11">
    <location>
        <position position="20"/>
    </location>
    <ligand>
        <name>Mg(2+)</name>
        <dbReference type="ChEBI" id="CHEBI:18420"/>
    </ligand>
</feature>
<keyword evidence="6 11" id="KW-0547">Nucleotide-binding</keyword>
<organism evidence="12 13">
    <name type="scientific">Stieleria marina</name>
    <dbReference type="NCBI Taxonomy" id="1930275"/>
    <lineage>
        <taxon>Bacteria</taxon>
        <taxon>Pseudomonadati</taxon>
        <taxon>Planctomycetota</taxon>
        <taxon>Planctomycetia</taxon>
        <taxon>Pirellulales</taxon>
        <taxon>Pirellulaceae</taxon>
        <taxon>Stieleria</taxon>
    </lineage>
</organism>
<protein>
    <recommendedName>
        <fullName evidence="3 11">Shikimate kinase</fullName>
        <shortName evidence="11">SK</shortName>
        <ecNumber evidence="3 11">2.7.1.71</ecNumber>
    </recommendedName>
</protein>
<evidence type="ECO:0000256" key="2">
    <source>
        <dbReference type="ARBA" id="ARBA00006997"/>
    </source>
</evidence>
<comment type="catalytic activity">
    <reaction evidence="10 11">
        <text>shikimate + ATP = 3-phosphoshikimate + ADP + H(+)</text>
        <dbReference type="Rhea" id="RHEA:13121"/>
        <dbReference type="ChEBI" id="CHEBI:15378"/>
        <dbReference type="ChEBI" id="CHEBI:30616"/>
        <dbReference type="ChEBI" id="CHEBI:36208"/>
        <dbReference type="ChEBI" id="CHEBI:145989"/>
        <dbReference type="ChEBI" id="CHEBI:456216"/>
        <dbReference type="EC" id="2.7.1.71"/>
    </reaction>
</comment>
<comment type="caution">
    <text evidence="11">Lacks conserved residue(s) required for the propagation of feature annotation.</text>
</comment>
<dbReference type="InterPro" id="IPR000623">
    <property type="entry name" value="Shikimate_kinase/TSH1"/>
</dbReference>
<evidence type="ECO:0000256" key="6">
    <source>
        <dbReference type="ARBA" id="ARBA00022741"/>
    </source>
</evidence>
<dbReference type="SUPFAM" id="SSF52540">
    <property type="entry name" value="P-loop containing nucleoside triphosphate hydrolases"/>
    <property type="match status" value="1"/>
</dbReference>
<dbReference type="GO" id="GO:0005524">
    <property type="term" value="F:ATP binding"/>
    <property type="evidence" value="ECO:0007669"/>
    <property type="project" value="UniProtKB-UniRule"/>
</dbReference>
<dbReference type="Gene3D" id="3.40.50.300">
    <property type="entry name" value="P-loop containing nucleotide triphosphate hydrolases"/>
    <property type="match status" value="1"/>
</dbReference>
<keyword evidence="11" id="KW-0479">Metal-binding</keyword>
<feature type="binding site" evidence="11">
    <location>
        <position position="126"/>
    </location>
    <ligand>
        <name>ATP</name>
        <dbReference type="ChEBI" id="CHEBI:30616"/>
    </ligand>
</feature>
<keyword evidence="9 11" id="KW-0057">Aromatic amino acid biosynthesis</keyword>
<reference evidence="12 13" key="1">
    <citation type="submission" date="2019-02" db="EMBL/GenBank/DDBJ databases">
        <title>Deep-cultivation of Planctomycetes and their phenomic and genomic characterization uncovers novel biology.</title>
        <authorList>
            <person name="Wiegand S."/>
            <person name="Jogler M."/>
            <person name="Boedeker C."/>
            <person name="Pinto D."/>
            <person name="Vollmers J."/>
            <person name="Rivas-Marin E."/>
            <person name="Kohn T."/>
            <person name="Peeters S.H."/>
            <person name="Heuer A."/>
            <person name="Rast P."/>
            <person name="Oberbeckmann S."/>
            <person name="Bunk B."/>
            <person name="Jeske O."/>
            <person name="Meyerdierks A."/>
            <person name="Storesund J.E."/>
            <person name="Kallscheuer N."/>
            <person name="Luecker S."/>
            <person name="Lage O.M."/>
            <person name="Pohl T."/>
            <person name="Merkel B.J."/>
            <person name="Hornburger P."/>
            <person name="Mueller R.-W."/>
            <person name="Bruemmer F."/>
            <person name="Labrenz M."/>
            <person name="Spormann A.M."/>
            <person name="Op den Camp H."/>
            <person name="Overmann J."/>
            <person name="Amann R."/>
            <person name="Jetten M.S.M."/>
            <person name="Mascher T."/>
            <person name="Medema M.H."/>
            <person name="Devos D.P."/>
            <person name="Kaster A.-K."/>
            <person name="Ovreas L."/>
            <person name="Rohde M."/>
            <person name="Galperin M.Y."/>
            <person name="Jogler C."/>
        </authorList>
    </citation>
    <scope>NUCLEOTIDE SEQUENCE [LARGE SCALE GENOMIC DNA]</scope>
    <source>
        <strain evidence="12 13">K23_9</strain>
    </source>
</reference>
<dbReference type="EMBL" id="CP036526">
    <property type="protein sequence ID" value="QDT09219.1"/>
    <property type="molecule type" value="Genomic_DNA"/>
</dbReference>
<dbReference type="Pfam" id="PF01202">
    <property type="entry name" value="SKI"/>
    <property type="match status" value="1"/>
</dbReference>
<proteinExistence type="inferred from homology"/>
<evidence type="ECO:0000256" key="4">
    <source>
        <dbReference type="ARBA" id="ARBA00022605"/>
    </source>
</evidence>
<keyword evidence="7 11" id="KW-0418">Kinase</keyword>
<keyword evidence="13" id="KW-1185">Reference proteome</keyword>
<comment type="similarity">
    <text evidence="2 11">Belongs to the shikimate kinase family.</text>
</comment>
<dbReference type="GO" id="GO:0008652">
    <property type="term" value="P:amino acid biosynthetic process"/>
    <property type="evidence" value="ECO:0007669"/>
    <property type="project" value="UniProtKB-KW"/>
</dbReference>
<keyword evidence="11" id="KW-0460">Magnesium</keyword>
<dbReference type="CDD" id="cd00464">
    <property type="entry name" value="SK"/>
    <property type="match status" value="1"/>
</dbReference>
<keyword evidence="4 11" id="KW-0028">Amino-acid biosynthesis</keyword>
<dbReference type="AlphaFoldDB" id="A0A517NQ21"/>
<dbReference type="PROSITE" id="PS01128">
    <property type="entry name" value="SHIKIMATE_KINASE"/>
    <property type="match status" value="1"/>
</dbReference>
<dbReference type="PANTHER" id="PTHR21087:SF16">
    <property type="entry name" value="SHIKIMATE KINASE 1, CHLOROPLASTIC"/>
    <property type="match status" value="1"/>
</dbReference>
<comment type="subcellular location">
    <subcellularLocation>
        <location evidence="11">Cytoplasm</location>
    </subcellularLocation>
</comment>
<keyword evidence="8 11" id="KW-0067">ATP-binding</keyword>
<accession>A0A517NQ21</accession>
<evidence type="ECO:0000313" key="13">
    <source>
        <dbReference type="Proteomes" id="UP000319817"/>
    </source>
</evidence>
<gene>
    <name evidence="12" type="primary">aroL</name>
    <name evidence="11" type="synonym">aroK</name>
    <name evidence="12" type="ORF">K239x_11640</name>
</gene>
<keyword evidence="11" id="KW-0963">Cytoplasm</keyword>
<dbReference type="GO" id="GO:0009423">
    <property type="term" value="P:chorismate biosynthetic process"/>
    <property type="evidence" value="ECO:0007669"/>
    <property type="project" value="UniProtKB-UniRule"/>
</dbReference>
<feature type="binding site" evidence="11">
    <location>
        <begin position="16"/>
        <end position="21"/>
    </location>
    <ligand>
        <name>ATP</name>
        <dbReference type="ChEBI" id="CHEBI:30616"/>
    </ligand>
</feature>
<evidence type="ECO:0000256" key="1">
    <source>
        <dbReference type="ARBA" id="ARBA00004842"/>
    </source>
</evidence>
<feature type="binding site" evidence="11">
    <location>
        <position position="62"/>
    </location>
    <ligand>
        <name>substrate</name>
    </ligand>
</feature>
<evidence type="ECO:0000256" key="10">
    <source>
        <dbReference type="ARBA" id="ARBA00048567"/>
    </source>
</evidence>
<feature type="binding site" evidence="11">
    <location>
        <position position="38"/>
    </location>
    <ligand>
        <name>substrate</name>
    </ligand>
</feature>
<name>A0A517NQ21_9BACT</name>
<dbReference type="HAMAP" id="MF_00109">
    <property type="entry name" value="Shikimate_kinase"/>
    <property type="match status" value="1"/>
</dbReference>
<evidence type="ECO:0000313" key="12">
    <source>
        <dbReference type="EMBL" id="QDT09219.1"/>
    </source>
</evidence>
<dbReference type="InterPro" id="IPR023000">
    <property type="entry name" value="Shikimate_kinase_CS"/>
</dbReference>
<feature type="binding site" evidence="11">
    <location>
        <position position="145"/>
    </location>
    <ligand>
        <name>substrate</name>
    </ligand>
</feature>
<dbReference type="OrthoDB" id="9800332at2"/>
<dbReference type="GO" id="GO:0000287">
    <property type="term" value="F:magnesium ion binding"/>
    <property type="evidence" value="ECO:0007669"/>
    <property type="project" value="UniProtKB-UniRule"/>
</dbReference>
<comment type="function">
    <text evidence="11">Catalyzes the specific phosphorylation of the 3-hydroxyl group of shikimic acid using ATP as a cosubstrate.</text>
</comment>
<dbReference type="InterPro" id="IPR027417">
    <property type="entry name" value="P-loop_NTPase"/>
</dbReference>
<evidence type="ECO:0000256" key="8">
    <source>
        <dbReference type="ARBA" id="ARBA00022840"/>
    </source>
</evidence>
<dbReference type="GO" id="GO:0005829">
    <property type="term" value="C:cytosol"/>
    <property type="evidence" value="ECO:0007669"/>
    <property type="project" value="TreeGrafter"/>
</dbReference>
<evidence type="ECO:0000256" key="7">
    <source>
        <dbReference type="ARBA" id="ARBA00022777"/>
    </source>
</evidence>
<dbReference type="RefSeq" id="WP_145416766.1">
    <property type="nucleotide sequence ID" value="NZ_CP036526.1"/>
</dbReference>
<dbReference type="UniPathway" id="UPA00053">
    <property type="reaction ID" value="UER00088"/>
</dbReference>
<dbReference type="PRINTS" id="PR01100">
    <property type="entry name" value="SHIKIMTKNASE"/>
</dbReference>
<dbReference type="Proteomes" id="UP000319817">
    <property type="component" value="Chromosome"/>
</dbReference>